<proteinExistence type="predicted"/>
<dbReference type="EMBL" id="BOMG01000039">
    <property type="protein sequence ID" value="GID54176.1"/>
    <property type="molecule type" value="Genomic_DNA"/>
</dbReference>
<accession>A0ABQ3X6Q4</accession>
<evidence type="ECO:0000256" key="1">
    <source>
        <dbReference type="SAM" id="MobiDB-lite"/>
    </source>
</evidence>
<keyword evidence="2" id="KW-0472">Membrane</keyword>
<organism evidence="3 4">
    <name type="scientific">Actinoplanes couchii</name>
    <dbReference type="NCBI Taxonomy" id="403638"/>
    <lineage>
        <taxon>Bacteria</taxon>
        <taxon>Bacillati</taxon>
        <taxon>Actinomycetota</taxon>
        <taxon>Actinomycetes</taxon>
        <taxon>Micromonosporales</taxon>
        <taxon>Micromonosporaceae</taxon>
        <taxon>Actinoplanes</taxon>
    </lineage>
</organism>
<evidence type="ECO:0008006" key="5">
    <source>
        <dbReference type="Google" id="ProtNLM"/>
    </source>
</evidence>
<dbReference type="Proteomes" id="UP000612282">
    <property type="component" value="Unassembled WGS sequence"/>
</dbReference>
<feature type="region of interest" description="Disordered" evidence="1">
    <location>
        <begin position="1"/>
        <end position="34"/>
    </location>
</feature>
<sequence>MTQATGHEQSQGGFRVGTRREGPDQGVATPAPAPARKLPPIVWTRVDRGQVLREDLVGVSGAVTAILVGVTVFIATAMGIAVVLTTVLSFLGLDFSSLY</sequence>
<feature type="transmembrane region" description="Helical" evidence="2">
    <location>
        <begin position="62"/>
        <end position="93"/>
    </location>
</feature>
<reference evidence="3 4" key="1">
    <citation type="submission" date="2021-01" db="EMBL/GenBank/DDBJ databases">
        <title>Whole genome shotgun sequence of Actinoplanes couchii NBRC 106145.</title>
        <authorList>
            <person name="Komaki H."/>
            <person name="Tamura T."/>
        </authorList>
    </citation>
    <scope>NUCLEOTIDE SEQUENCE [LARGE SCALE GENOMIC DNA]</scope>
    <source>
        <strain evidence="3 4">NBRC 106145</strain>
    </source>
</reference>
<evidence type="ECO:0000256" key="2">
    <source>
        <dbReference type="SAM" id="Phobius"/>
    </source>
</evidence>
<gene>
    <name evidence="3" type="ORF">Aco03nite_025800</name>
</gene>
<name>A0ABQ3X6Q4_9ACTN</name>
<protein>
    <recommendedName>
        <fullName evidence="5">AI-2E family transporter</fullName>
    </recommendedName>
</protein>
<dbReference type="RefSeq" id="WP_203795286.1">
    <property type="nucleotide sequence ID" value="NZ_BAAAQE010000035.1"/>
</dbReference>
<keyword evidence="2" id="KW-0812">Transmembrane</keyword>
<evidence type="ECO:0000313" key="4">
    <source>
        <dbReference type="Proteomes" id="UP000612282"/>
    </source>
</evidence>
<keyword evidence="4" id="KW-1185">Reference proteome</keyword>
<evidence type="ECO:0000313" key="3">
    <source>
        <dbReference type="EMBL" id="GID54176.1"/>
    </source>
</evidence>
<feature type="compositionally biased region" description="Polar residues" evidence="1">
    <location>
        <begin position="1"/>
        <end position="12"/>
    </location>
</feature>
<comment type="caution">
    <text evidence="3">The sequence shown here is derived from an EMBL/GenBank/DDBJ whole genome shotgun (WGS) entry which is preliminary data.</text>
</comment>
<keyword evidence="2" id="KW-1133">Transmembrane helix</keyword>